<name>J0YUX5_9HYPH</name>
<dbReference type="RefSeq" id="WP_006924202.1">
    <property type="nucleotide sequence ID" value="NZ_JH725024.1"/>
</dbReference>
<keyword evidence="2" id="KW-1185">Reference proteome</keyword>
<comment type="caution">
    <text evidence="1">The sequence shown here is derived from an EMBL/GenBank/DDBJ whole genome shotgun (WGS) entry which is preliminary data.</text>
</comment>
<proteinExistence type="predicted"/>
<dbReference type="EMBL" id="AILU01000033">
    <property type="protein sequence ID" value="EJF78838.1"/>
    <property type="molecule type" value="Genomic_DNA"/>
</dbReference>
<accession>J0YUX5</accession>
<evidence type="ECO:0000313" key="1">
    <source>
        <dbReference type="EMBL" id="EJF78838.1"/>
    </source>
</evidence>
<reference evidence="1 2" key="1">
    <citation type="submission" date="2012-03" db="EMBL/GenBank/DDBJ databases">
        <title>The Genome Sequence of Bartonella washoensis Sb944nv.</title>
        <authorList>
            <consortium name="The Broad Institute Genome Sequencing Platform"/>
            <consortium name="The Broad Institute Genome Sequencing Center for Infectious Disease"/>
            <person name="Feldgarden M."/>
            <person name="Kirby J."/>
            <person name="Kosoy M."/>
            <person name="Birtles R."/>
            <person name="Probert W.S."/>
            <person name="Chiaraviglio L."/>
            <person name="Young S.K."/>
            <person name="Zeng Q."/>
            <person name="Gargeya S."/>
            <person name="Fitzgerald M."/>
            <person name="Haas B."/>
            <person name="Abouelleil A."/>
            <person name="Alvarado L."/>
            <person name="Arachchi H.M."/>
            <person name="Berlin A."/>
            <person name="Chapman S.B."/>
            <person name="Gearin G."/>
            <person name="Goldberg J."/>
            <person name="Griggs A."/>
            <person name="Gujja S."/>
            <person name="Hansen M."/>
            <person name="Heiman D."/>
            <person name="Howarth C."/>
            <person name="Larimer J."/>
            <person name="Lui A."/>
            <person name="MacDonald P.J.P."/>
            <person name="McCowen C."/>
            <person name="Montmayeur A."/>
            <person name="Murphy C."/>
            <person name="Neiman D."/>
            <person name="Pearson M."/>
            <person name="Priest M."/>
            <person name="Roberts A."/>
            <person name="Saif S."/>
            <person name="Shea T."/>
            <person name="Sisk P."/>
            <person name="Stolte C."/>
            <person name="Sykes S."/>
            <person name="Wortman J."/>
            <person name="Nusbaum C."/>
            <person name="Birren B."/>
        </authorList>
    </citation>
    <scope>NUCLEOTIDE SEQUENCE [LARGE SCALE GENOMIC DNA]</scope>
    <source>
        <strain evidence="1 2">Sb944nv</strain>
    </source>
</reference>
<protein>
    <submittedName>
        <fullName evidence="1">Uncharacterized protein</fullName>
    </submittedName>
</protein>
<organism evidence="1 2">
    <name type="scientific">Candidatus Bartonella washoeensis Sb944nv</name>
    <dbReference type="NCBI Taxonomy" id="1094563"/>
    <lineage>
        <taxon>Bacteria</taxon>
        <taxon>Pseudomonadati</taxon>
        <taxon>Pseudomonadota</taxon>
        <taxon>Alphaproteobacteria</taxon>
        <taxon>Hyphomicrobiales</taxon>
        <taxon>Bartonellaceae</taxon>
        <taxon>Bartonella</taxon>
    </lineage>
</organism>
<dbReference type="PATRIC" id="fig|1094563.3.peg.1404"/>
<dbReference type="HOGENOM" id="CLU_2970117_0_0_5"/>
<gene>
    <name evidence="1" type="ORF">MCQ_01217</name>
</gene>
<evidence type="ECO:0000313" key="2">
    <source>
        <dbReference type="Proteomes" id="UP000008947"/>
    </source>
</evidence>
<dbReference type="AlphaFoldDB" id="J0YUX5"/>
<sequence length="58" mass="6527">MISMIPFKEHEKQKREAMHNLYDLKDIAIDAFESRKAELKGDGKAGTLGFTLIASYAP</sequence>
<dbReference type="eggNOG" id="COG0582">
    <property type="taxonomic scope" value="Bacteria"/>
</dbReference>
<dbReference type="Proteomes" id="UP000008947">
    <property type="component" value="Unassembled WGS sequence"/>
</dbReference>